<keyword evidence="4" id="KW-0804">Transcription</keyword>
<dbReference type="Gene3D" id="3.40.190.10">
    <property type="entry name" value="Periplasmic binding protein-like II"/>
    <property type="match status" value="2"/>
</dbReference>
<dbReference type="SUPFAM" id="SSF53850">
    <property type="entry name" value="Periplasmic binding protein-like II"/>
    <property type="match status" value="1"/>
</dbReference>
<protein>
    <submittedName>
        <fullName evidence="6">LysR family transcriptional regulator</fullName>
    </submittedName>
</protein>
<evidence type="ECO:0000256" key="4">
    <source>
        <dbReference type="ARBA" id="ARBA00023163"/>
    </source>
</evidence>
<dbReference type="InterPro" id="IPR036388">
    <property type="entry name" value="WH-like_DNA-bd_sf"/>
</dbReference>
<gene>
    <name evidence="6" type="ORF">EJ063_04255</name>
</gene>
<dbReference type="FunFam" id="1.10.10.10:FF:000001">
    <property type="entry name" value="LysR family transcriptional regulator"/>
    <property type="match status" value="1"/>
</dbReference>
<evidence type="ECO:0000256" key="3">
    <source>
        <dbReference type="ARBA" id="ARBA00023125"/>
    </source>
</evidence>
<dbReference type="GO" id="GO:0006351">
    <property type="term" value="P:DNA-templated transcription"/>
    <property type="evidence" value="ECO:0007669"/>
    <property type="project" value="TreeGrafter"/>
</dbReference>
<accession>A0A3S0MMJ1</accession>
<dbReference type="PANTHER" id="PTHR30537">
    <property type="entry name" value="HTH-TYPE TRANSCRIPTIONAL REGULATOR"/>
    <property type="match status" value="1"/>
</dbReference>
<comment type="caution">
    <text evidence="6">The sequence shown here is derived from an EMBL/GenBank/DDBJ whole genome shotgun (WGS) entry which is preliminary data.</text>
</comment>
<keyword evidence="3" id="KW-0238">DNA-binding</keyword>
<evidence type="ECO:0000256" key="2">
    <source>
        <dbReference type="ARBA" id="ARBA00023015"/>
    </source>
</evidence>
<dbReference type="InterPro" id="IPR005119">
    <property type="entry name" value="LysR_subst-bd"/>
</dbReference>
<dbReference type="GO" id="GO:0043565">
    <property type="term" value="F:sequence-specific DNA binding"/>
    <property type="evidence" value="ECO:0007669"/>
    <property type="project" value="TreeGrafter"/>
</dbReference>
<dbReference type="InterPro" id="IPR036390">
    <property type="entry name" value="WH_DNA-bd_sf"/>
</dbReference>
<dbReference type="SUPFAM" id="SSF46785">
    <property type="entry name" value="Winged helix' DNA-binding domain"/>
    <property type="match status" value="1"/>
</dbReference>
<dbReference type="PRINTS" id="PR00039">
    <property type="entry name" value="HTHLYSR"/>
</dbReference>
<evidence type="ECO:0000256" key="1">
    <source>
        <dbReference type="ARBA" id="ARBA00009437"/>
    </source>
</evidence>
<dbReference type="AlphaFoldDB" id="A0A3S0MMJ1"/>
<reference evidence="6 7" key="1">
    <citation type="submission" date="2018-12" db="EMBL/GenBank/DDBJ databases">
        <title>Vibrio sp. isolated from China Sea.</title>
        <authorList>
            <person name="Li Y."/>
        </authorList>
    </citation>
    <scope>NUCLEOTIDE SEQUENCE [LARGE SCALE GENOMIC DNA]</scope>
    <source>
        <strain evidence="6 7">BEI207</strain>
    </source>
</reference>
<evidence type="ECO:0000313" key="7">
    <source>
        <dbReference type="Proteomes" id="UP000268973"/>
    </source>
</evidence>
<name>A0A3S0MMJ1_9VIBR</name>
<proteinExistence type="inferred from homology"/>
<dbReference type="Pfam" id="PF03466">
    <property type="entry name" value="LysR_substrate"/>
    <property type="match status" value="1"/>
</dbReference>
<dbReference type="PANTHER" id="PTHR30537:SF74">
    <property type="entry name" value="HTH-TYPE TRANSCRIPTIONAL REGULATOR TRPI"/>
    <property type="match status" value="1"/>
</dbReference>
<keyword evidence="2" id="KW-0805">Transcription regulation</keyword>
<comment type="similarity">
    <text evidence="1">Belongs to the LysR transcriptional regulatory family.</text>
</comment>
<keyword evidence="7" id="KW-1185">Reference proteome</keyword>
<dbReference type="EMBL" id="RXZH01000001">
    <property type="protein sequence ID" value="RTZ18009.1"/>
    <property type="molecule type" value="Genomic_DNA"/>
</dbReference>
<dbReference type="Gene3D" id="1.10.10.10">
    <property type="entry name" value="Winged helix-like DNA-binding domain superfamily/Winged helix DNA-binding domain"/>
    <property type="match status" value="1"/>
</dbReference>
<feature type="domain" description="HTH lysR-type" evidence="5">
    <location>
        <begin position="6"/>
        <end position="63"/>
    </location>
</feature>
<dbReference type="Pfam" id="PF00126">
    <property type="entry name" value="HTH_1"/>
    <property type="match status" value="1"/>
</dbReference>
<evidence type="ECO:0000259" key="5">
    <source>
        <dbReference type="PROSITE" id="PS50931"/>
    </source>
</evidence>
<dbReference type="OrthoDB" id="5526340at2"/>
<evidence type="ECO:0000313" key="6">
    <source>
        <dbReference type="EMBL" id="RTZ18009.1"/>
    </source>
</evidence>
<dbReference type="PROSITE" id="PS50931">
    <property type="entry name" value="HTH_LYSR"/>
    <property type="match status" value="1"/>
</dbReference>
<dbReference type="RefSeq" id="WP_126572757.1">
    <property type="nucleotide sequence ID" value="NZ_RXZH01000001.1"/>
</dbReference>
<dbReference type="GO" id="GO:0003700">
    <property type="term" value="F:DNA-binding transcription factor activity"/>
    <property type="evidence" value="ECO:0007669"/>
    <property type="project" value="InterPro"/>
</dbReference>
<dbReference type="InterPro" id="IPR000847">
    <property type="entry name" value="LysR_HTH_N"/>
</dbReference>
<sequence length="294" mass="32980">MAHRLPSTKQLQIFLATAQHLNFTHAGEAMNMTQGAISRQVQSLEEIVGVNLFYRQARGLSLTPEGERFVSLAEEVVGQLQRAVREVAEGANRIKLNAPTCITSWLLGRLAEFQQHYPDINVELTSTTKHQVTPNFDSFDLAILYGKPLKTKTINQTLLFNERLSPICSPELWASEEGTLEKRLSKLADFTWLHANAEQSDWHLWLSEFTSGVKKAKRNQTFATLDQSMGAAQLGYGIAIGDLTLAERDLKLKHLVQPFNESVLSGNGYYLMTPSRAESQHITQLVEWLAKDGE</sequence>
<dbReference type="Proteomes" id="UP000268973">
    <property type="component" value="Unassembled WGS sequence"/>
</dbReference>
<dbReference type="InterPro" id="IPR058163">
    <property type="entry name" value="LysR-type_TF_proteobact-type"/>
</dbReference>
<organism evidence="6 7">
    <name type="scientific">Vibrio aquaticus</name>
    <dbReference type="NCBI Taxonomy" id="2496559"/>
    <lineage>
        <taxon>Bacteria</taxon>
        <taxon>Pseudomonadati</taxon>
        <taxon>Pseudomonadota</taxon>
        <taxon>Gammaproteobacteria</taxon>
        <taxon>Vibrionales</taxon>
        <taxon>Vibrionaceae</taxon>
        <taxon>Vibrio</taxon>
    </lineage>
</organism>